<dbReference type="InterPro" id="IPR023614">
    <property type="entry name" value="Porin_dom_sf"/>
</dbReference>
<dbReference type="EMBL" id="FUYM01000005">
    <property type="protein sequence ID" value="SKB73917.1"/>
    <property type="molecule type" value="Genomic_DNA"/>
</dbReference>
<dbReference type="STRING" id="439228.SAMN06295920_105367"/>
<evidence type="ECO:0000313" key="3">
    <source>
        <dbReference type="EMBL" id="SKB73917.1"/>
    </source>
</evidence>
<evidence type="ECO:0000313" key="4">
    <source>
        <dbReference type="Proteomes" id="UP000189818"/>
    </source>
</evidence>
<sequence length="238" mass="24622">MMAKGVRGVLIGAAAAASIAFVAPADSAKPAPTPKVKIDKKKARGIGFFTPTASDPRQAALFDRIGGSFNDPGFRFTPSGGSSKRAVTVAIRARSSNKPSAGALAAANSSNIAAGLAPSAYSLGASVGWKHFALSGDFAKIDGGAVPEGREMADIGLSYSGRKWSTRLLFGAERATGNATIGGPDEAMSVDLGGSFSLTRNLELSGGVRYKSQRERLDLSSDQRRDSQAIYIGTAFKF</sequence>
<gene>
    <name evidence="3" type="ORF">SAMN06295920_105367</name>
</gene>
<feature type="domain" description="Porin" evidence="2">
    <location>
        <begin position="81"/>
        <end position="214"/>
    </location>
</feature>
<dbReference type="AlphaFoldDB" id="A0A1T5DQ68"/>
<dbReference type="Proteomes" id="UP000189818">
    <property type="component" value="Unassembled WGS sequence"/>
</dbReference>
<accession>A0A1T5DQ68</accession>
<dbReference type="GO" id="GO:0015288">
    <property type="term" value="F:porin activity"/>
    <property type="evidence" value="ECO:0007669"/>
    <property type="project" value="InterPro"/>
</dbReference>
<feature type="chain" id="PRO_5013160120" evidence="1">
    <location>
        <begin position="26"/>
        <end position="238"/>
    </location>
</feature>
<dbReference type="Pfam" id="PF13609">
    <property type="entry name" value="Porin_4"/>
    <property type="match status" value="1"/>
</dbReference>
<evidence type="ECO:0000256" key="1">
    <source>
        <dbReference type="SAM" id="SignalP"/>
    </source>
</evidence>
<proteinExistence type="predicted"/>
<keyword evidence="1" id="KW-0732">Signal</keyword>
<dbReference type="SUPFAM" id="SSF56935">
    <property type="entry name" value="Porins"/>
    <property type="match status" value="1"/>
</dbReference>
<feature type="signal peptide" evidence="1">
    <location>
        <begin position="1"/>
        <end position="25"/>
    </location>
</feature>
<dbReference type="Gene3D" id="2.40.160.10">
    <property type="entry name" value="Porin"/>
    <property type="match status" value="1"/>
</dbReference>
<reference evidence="4" key="1">
    <citation type="submission" date="2017-02" db="EMBL/GenBank/DDBJ databases">
        <authorList>
            <person name="Varghese N."/>
            <person name="Submissions S."/>
        </authorList>
    </citation>
    <scope>NUCLEOTIDE SEQUENCE [LARGE SCALE GENOMIC DNA]</scope>
    <source>
        <strain evidence="4">UM2</strain>
    </source>
</reference>
<name>A0A1T5DQ68_9SPHN</name>
<evidence type="ECO:0000259" key="2">
    <source>
        <dbReference type="Pfam" id="PF13609"/>
    </source>
</evidence>
<keyword evidence="4" id="KW-1185">Reference proteome</keyword>
<dbReference type="InterPro" id="IPR033900">
    <property type="entry name" value="Gram_neg_porin_domain"/>
</dbReference>
<dbReference type="GO" id="GO:0016020">
    <property type="term" value="C:membrane"/>
    <property type="evidence" value="ECO:0007669"/>
    <property type="project" value="InterPro"/>
</dbReference>
<protein>
    <submittedName>
        <fullName evidence="3">Porin</fullName>
    </submittedName>
</protein>
<organism evidence="3 4">
    <name type="scientific">Rhizorhabdus histidinilytica</name>
    <dbReference type="NCBI Taxonomy" id="439228"/>
    <lineage>
        <taxon>Bacteria</taxon>
        <taxon>Pseudomonadati</taxon>
        <taxon>Pseudomonadota</taxon>
        <taxon>Alphaproteobacteria</taxon>
        <taxon>Sphingomonadales</taxon>
        <taxon>Sphingomonadaceae</taxon>
        <taxon>Rhizorhabdus</taxon>
    </lineage>
</organism>